<dbReference type="GO" id="GO:0003677">
    <property type="term" value="F:DNA binding"/>
    <property type="evidence" value="ECO:0007669"/>
    <property type="project" value="UniProtKB-KW"/>
</dbReference>
<dbReference type="SUPFAM" id="SSF46785">
    <property type="entry name" value="Winged helix' DNA-binding domain"/>
    <property type="match status" value="1"/>
</dbReference>
<dbReference type="Pfam" id="PF03466">
    <property type="entry name" value="LysR_substrate"/>
    <property type="match status" value="1"/>
</dbReference>
<dbReference type="InterPro" id="IPR005119">
    <property type="entry name" value="LysR_subst-bd"/>
</dbReference>
<keyword evidence="3 6" id="KW-0238">DNA-binding</keyword>
<evidence type="ECO:0000256" key="2">
    <source>
        <dbReference type="ARBA" id="ARBA00023015"/>
    </source>
</evidence>
<proteinExistence type="inferred from homology"/>
<sequence>MEINDLLWFKRVAERASVRRAAAELGVSQPALSKSIRRLETSFGLKIFERSARGVLLTDAGRLIYQRAIEVSDWSLNVSADVAGLKSGSTGSLRVGVVPALIQTLLIPAAKAMLDQSRFEIRVQLSDQLFQLLSSGEIDCAIAAMDDRVSNEFNHQLLGQQRSLVVGRVHHPLQKRAFDVADLGAQQWVLSSRNIVLRQWVDRFMRDEAGVQLVPAVEVDATPAVLAPLIESTDLLTVLTEDALASTACKKLRALPTPAPVWRLDIGLFWRRTAQFGPQMERFRSLVAGAQASRSAGASQ</sequence>
<evidence type="ECO:0000256" key="1">
    <source>
        <dbReference type="ARBA" id="ARBA00009437"/>
    </source>
</evidence>
<comment type="caution">
    <text evidence="6">The sequence shown here is derived from an EMBL/GenBank/DDBJ whole genome shotgun (WGS) entry which is preliminary data.</text>
</comment>
<gene>
    <name evidence="6" type="ORF">ABIE13_004064</name>
</gene>
<dbReference type="PROSITE" id="PS50931">
    <property type="entry name" value="HTH_LYSR"/>
    <property type="match status" value="1"/>
</dbReference>
<dbReference type="InterPro" id="IPR036390">
    <property type="entry name" value="WH_DNA-bd_sf"/>
</dbReference>
<dbReference type="SUPFAM" id="SSF53850">
    <property type="entry name" value="Periplasmic binding protein-like II"/>
    <property type="match status" value="1"/>
</dbReference>
<reference evidence="6 7" key="1">
    <citation type="submission" date="2024-06" db="EMBL/GenBank/DDBJ databases">
        <title>Sorghum-associated microbial communities from plants grown in Nebraska, USA.</title>
        <authorList>
            <person name="Schachtman D."/>
        </authorList>
    </citation>
    <scope>NUCLEOTIDE SEQUENCE [LARGE SCALE GENOMIC DNA]</scope>
    <source>
        <strain evidence="6 7">2709</strain>
    </source>
</reference>
<name>A0ABV2QD28_9BURK</name>
<dbReference type="PANTHER" id="PTHR30419:SF8">
    <property type="entry name" value="NITROGEN ASSIMILATION TRANSCRIPTIONAL ACTIVATOR-RELATED"/>
    <property type="match status" value="1"/>
</dbReference>
<keyword evidence="2" id="KW-0805">Transcription regulation</keyword>
<dbReference type="Proteomes" id="UP001549320">
    <property type="component" value="Unassembled WGS sequence"/>
</dbReference>
<accession>A0ABV2QD28</accession>
<dbReference type="Gene3D" id="1.10.10.10">
    <property type="entry name" value="Winged helix-like DNA-binding domain superfamily/Winged helix DNA-binding domain"/>
    <property type="match status" value="1"/>
</dbReference>
<evidence type="ECO:0000256" key="3">
    <source>
        <dbReference type="ARBA" id="ARBA00023125"/>
    </source>
</evidence>
<dbReference type="RefSeq" id="WP_354446615.1">
    <property type="nucleotide sequence ID" value="NZ_JBEPSH010000008.1"/>
</dbReference>
<feature type="domain" description="HTH lysR-type" evidence="5">
    <location>
        <begin position="1"/>
        <end position="58"/>
    </location>
</feature>
<dbReference type="InterPro" id="IPR050950">
    <property type="entry name" value="HTH-type_LysR_regulators"/>
</dbReference>
<evidence type="ECO:0000313" key="7">
    <source>
        <dbReference type="Proteomes" id="UP001549320"/>
    </source>
</evidence>
<evidence type="ECO:0000313" key="6">
    <source>
        <dbReference type="EMBL" id="MET4578941.1"/>
    </source>
</evidence>
<dbReference type="Pfam" id="PF00126">
    <property type="entry name" value="HTH_1"/>
    <property type="match status" value="1"/>
</dbReference>
<organism evidence="6 7">
    <name type="scientific">Ottowia thiooxydans</name>
    <dbReference type="NCBI Taxonomy" id="219182"/>
    <lineage>
        <taxon>Bacteria</taxon>
        <taxon>Pseudomonadati</taxon>
        <taxon>Pseudomonadota</taxon>
        <taxon>Betaproteobacteria</taxon>
        <taxon>Burkholderiales</taxon>
        <taxon>Comamonadaceae</taxon>
        <taxon>Ottowia</taxon>
    </lineage>
</organism>
<dbReference type="InterPro" id="IPR000847">
    <property type="entry name" value="LysR_HTH_N"/>
</dbReference>
<dbReference type="InterPro" id="IPR036388">
    <property type="entry name" value="WH-like_DNA-bd_sf"/>
</dbReference>
<keyword evidence="7" id="KW-1185">Reference proteome</keyword>
<comment type="similarity">
    <text evidence="1">Belongs to the LysR transcriptional regulatory family.</text>
</comment>
<evidence type="ECO:0000256" key="4">
    <source>
        <dbReference type="ARBA" id="ARBA00023163"/>
    </source>
</evidence>
<dbReference type="EMBL" id="JBEPSH010000008">
    <property type="protein sequence ID" value="MET4578941.1"/>
    <property type="molecule type" value="Genomic_DNA"/>
</dbReference>
<evidence type="ECO:0000259" key="5">
    <source>
        <dbReference type="PROSITE" id="PS50931"/>
    </source>
</evidence>
<keyword evidence="4" id="KW-0804">Transcription</keyword>
<dbReference type="Gene3D" id="3.40.190.290">
    <property type="match status" value="1"/>
</dbReference>
<dbReference type="PANTHER" id="PTHR30419">
    <property type="entry name" value="HTH-TYPE TRANSCRIPTIONAL REGULATOR YBHD"/>
    <property type="match status" value="1"/>
</dbReference>
<dbReference type="PRINTS" id="PR00039">
    <property type="entry name" value="HTHLYSR"/>
</dbReference>
<protein>
    <submittedName>
        <fullName evidence="6">DNA-binding transcriptional LysR family regulator</fullName>
    </submittedName>
</protein>